<accession>A0A5B9E925</accession>
<dbReference type="InterPro" id="IPR000531">
    <property type="entry name" value="Beta-barrel_TonB"/>
</dbReference>
<evidence type="ECO:0000256" key="9">
    <source>
        <dbReference type="ARBA" id="ARBA00023237"/>
    </source>
</evidence>
<dbReference type="SUPFAM" id="SSF56935">
    <property type="entry name" value="Porins"/>
    <property type="match status" value="1"/>
</dbReference>
<dbReference type="Pfam" id="PF00593">
    <property type="entry name" value="TonB_dep_Rec_b-barrel"/>
    <property type="match status" value="1"/>
</dbReference>
<evidence type="ECO:0000256" key="3">
    <source>
        <dbReference type="ARBA" id="ARBA00022452"/>
    </source>
</evidence>
<dbReference type="InterPro" id="IPR012910">
    <property type="entry name" value="Plug_dom"/>
</dbReference>
<feature type="domain" description="TonB-dependent receptor-like beta-barrel" evidence="12">
    <location>
        <begin position="316"/>
        <end position="719"/>
    </location>
</feature>
<organism evidence="14 15">
    <name type="scientific">Terriglobus albidus</name>
    <dbReference type="NCBI Taxonomy" id="1592106"/>
    <lineage>
        <taxon>Bacteria</taxon>
        <taxon>Pseudomonadati</taxon>
        <taxon>Acidobacteriota</taxon>
        <taxon>Terriglobia</taxon>
        <taxon>Terriglobales</taxon>
        <taxon>Acidobacteriaceae</taxon>
        <taxon>Terriglobus</taxon>
    </lineage>
</organism>
<proteinExistence type="inferred from homology"/>
<dbReference type="Pfam" id="PF07715">
    <property type="entry name" value="Plug"/>
    <property type="match status" value="1"/>
</dbReference>
<evidence type="ECO:0000256" key="5">
    <source>
        <dbReference type="ARBA" id="ARBA00022729"/>
    </source>
</evidence>
<keyword evidence="7 10" id="KW-0472">Membrane</keyword>
<evidence type="ECO:0000256" key="11">
    <source>
        <dbReference type="RuleBase" id="RU003357"/>
    </source>
</evidence>
<name>A0A5B9E925_9BACT</name>
<dbReference type="EMBL" id="CP042806">
    <property type="protein sequence ID" value="QEE27100.1"/>
    <property type="molecule type" value="Genomic_DNA"/>
</dbReference>
<protein>
    <submittedName>
        <fullName evidence="14">TonB-dependent receptor</fullName>
    </submittedName>
</protein>
<keyword evidence="2 10" id="KW-0813">Transport</keyword>
<keyword evidence="15" id="KW-1185">Reference proteome</keyword>
<evidence type="ECO:0000256" key="1">
    <source>
        <dbReference type="ARBA" id="ARBA00004571"/>
    </source>
</evidence>
<evidence type="ECO:0000259" key="12">
    <source>
        <dbReference type="Pfam" id="PF00593"/>
    </source>
</evidence>
<dbReference type="Gene3D" id="2.40.170.20">
    <property type="entry name" value="TonB-dependent receptor, beta-barrel domain"/>
    <property type="match status" value="1"/>
</dbReference>
<sequence>MRPSSQALTARERVLKKRAAHSHLSMRTCAGTAIRNILARRNVIPPVVASQTSAPYAMIDSMKHVKHAAVAAVLCLPAPAFSQAVPSSQTASTPAQTTRPTVNEQVTVTASRQALSLDAGASSVRVLSNEDLDRTPGFTLDDRLKQVAGFQLFRRTSSWVANPTSQGISLRGLGSTAASRTLVLSDQVPLNDAFGGWVHWNEVPRLALQQVDLMRGGASDLYGSSAIGGAINVTPEEAGPLRYGASIEGGGLNTTDGDGLLTLAKGPWSGLGAVTLFQTDGYKLTAPAARGPVDVPAFVHWQSGRTEVRRRFTNELSGFLRGNLLNENRGNGTPLTTNATRLWRYSAGSDWNSANHGRAFLRLYGAEENYRQSFSTVLGGTARSSERVVRTQSVPSEERGYAAQWARGFAGAPVTIAFGSDLRDIRATNIETPYSAAGVPQAQTNTRARQRDTGAYALGVWQPRHWTLQLSGRYDRFSIIDPRQISTPAVALTGRGENVFSPRLGVVRDIGRGVSLTGSVFRAFRGATLNELYRTSTVGTTTTLANPDLRSEKATGFELGGNATLAHDVQIRASGFWTMVNRPITTVIQTQTATATTDKRFNAGQLRSRGMMLEARVHPIRPLVITGAYQLAVATVTRFDQQPQLVNKWAPQVPRHSFTLTTTAESKHIGRLNVVTYVSGRQYDDTLNTLKLGSYARFDVQAERDFARRFTASVAVQNLLDRSIDAGRTGVLTLAAPQTVTMRLAIHGAK</sequence>
<feature type="domain" description="TonB-dependent receptor plug" evidence="13">
    <location>
        <begin position="121"/>
        <end position="230"/>
    </location>
</feature>
<evidence type="ECO:0000256" key="6">
    <source>
        <dbReference type="ARBA" id="ARBA00023077"/>
    </source>
</evidence>
<dbReference type="InterPro" id="IPR039426">
    <property type="entry name" value="TonB-dep_rcpt-like"/>
</dbReference>
<dbReference type="OrthoDB" id="101167at2"/>
<dbReference type="InterPro" id="IPR036942">
    <property type="entry name" value="Beta-barrel_TonB_sf"/>
</dbReference>
<dbReference type="PANTHER" id="PTHR30069:SF29">
    <property type="entry name" value="HEMOGLOBIN AND HEMOGLOBIN-HAPTOGLOBIN-BINDING PROTEIN 1-RELATED"/>
    <property type="match status" value="1"/>
</dbReference>
<dbReference type="PROSITE" id="PS52016">
    <property type="entry name" value="TONB_DEPENDENT_REC_3"/>
    <property type="match status" value="1"/>
</dbReference>
<evidence type="ECO:0000259" key="13">
    <source>
        <dbReference type="Pfam" id="PF07715"/>
    </source>
</evidence>
<evidence type="ECO:0000256" key="4">
    <source>
        <dbReference type="ARBA" id="ARBA00022692"/>
    </source>
</evidence>
<evidence type="ECO:0000313" key="14">
    <source>
        <dbReference type="EMBL" id="QEE27100.1"/>
    </source>
</evidence>
<dbReference type="GO" id="GO:0044718">
    <property type="term" value="P:siderophore transmembrane transport"/>
    <property type="evidence" value="ECO:0007669"/>
    <property type="project" value="TreeGrafter"/>
</dbReference>
<keyword evidence="6 11" id="KW-0798">TonB box</keyword>
<keyword evidence="8 14" id="KW-0675">Receptor</keyword>
<dbReference type="Gene3D" id="2.170.130.10">
    <property type="entry name" value="TonB-dependent receptor, plug domain"/>
    <property type="match status" value="1"/>
</dbReference>
<reference evidence="14 15" key="1">
    <citation type="submission" date="2019-08" db="EMBL/GenBank/DDBJ databases">
        <title>Complete genome sequence of Terriglobus albidus strain ORNL.</title>
        <authorList>
            <person name="Podar M."/>
        </authorList>
    </citation>
    <scope>NUCLEOTIDE SEQUENCE [LARGE SCALE GENOMIC DNA]</scope>
    <source>
        <strain evidence="14 15">ORNL</strain>
    </source>
</reference>
<dbReference type="Proteomes" id="UP000321820">
    <property type="component" value="Chromosome"/>
</dbReference>
<evidence type="ECO:0000256" key="10">
    <source>
        <dbReference type="PROSITE-ProRule" id="PRU01360"/>
    </source>
</evidence>
<keyword evidence="3 10" id="KW-1134">Transmembrane beta strand</keyword>
<dbReference type="GO" id="GO:0009279">
    <property type="term" value="C:cell outer membrane"/>
    <property type="evidence" value="ECO:0007669"/>
    <property type="project" value="UniProtKB-SubCell"/>
</dbReference>
<keyword evidence="4 10" id="KW-0812">Transmembrane</keyword>
<keyword evidence="9 10" id="KW-0998">Cell outer membrane</keyword>
<evidence type="ECO:0000256" key="2">
    <source>
        <dbReference type="ARBA" id="ARBA00022448"/>
    </source>
</evidence>
<dbReference type="AlphaFoldDB" id="A0A5B9E925"/>
<comment type="subcellular location">
    <subcellularLocation>
        <location evidence="1 10">Cell outer membrane</location>
        <topology evidence="1 10">Multi-pass membrane protein</topology>
    </subcellularLocation>
</comment>
<dbReference type="GO" id="GO:0015344">
    <property type="term" value="F:siderophore uptake transmembrane transporter activity"/>
    <property type="evidence" value="ECO:0007669"/>
    <property type="project" value="TreeGrafter"/>
</dbReference>
<evidence type="ECO:0000256" key="8">
    <source>
        <dbReference type="ARBA" id="ARBA00023170"/>
    </source>
</evidence>
<keyword evidence="5" id="KW-0732">Signal</keyword>
<dbReference type="KEGG" id="talb:FTW19_03175"/>
<comment type="similarity">
    <text evidence="10 11">Belongs to the TonB-dependent receptor family.</text>
</comment>
<gene>
    <name evidence="14" type="ORF">FTW19_03175</name>
</gene>
<evidence type="ECO:0000313" key="15">
    <source>
        <dbReference type="Proteomes" id="UP000321820"/>
    </source>
</evidence>
<evidence type="ECO:0000256" key="7">
    <source>
        <dbReference type="ARBA" id="ARBA00023136"/>
    </source>
</evidence>
<dbReference type="InterPro" id="IPR037066">
    <property type="entry name" value="Plug_dom_sf"/>
</dbReference>
<dbReference type="PANTHER" id="PTHR30069">
    <property type="entry name" value="TONB-DEPENDENT OUTER MEMBRANE RECEPTOR"/>
    <property type="match status" value="1"/>
</dbReference>